<reference evidence="10" key="1">
    <citation type="journal article" date="2019" name="Int. J. Syst. Evol. Microbiol.">
        <title>The Global Catalogue of Microorganisms (GCM) 10K type strain sequencing project: providing services to taxonomists for standard genome sequencing and annotation.</title>
        <authorList>
            <consortium name="The Broad Institute Genomics Platform"/>
            <consortium name="The Broad Institute Genome Sequencing Center for Infectious Disease"/>
            <person name="Wu L."/>
            <person name="Ma J."/>
        </authorList>
    </citation>
    <scope>NUCLEOTIDE SEQUENCE [LARGE SCALE GENOMIC DNA]</scope>
    <source>
        <strain evidence="10">CGMCC 1.12237</strain>
    </source>
</reference>
<comment type="caution">
    <text evidence="9">The sequence shown here is derived from an EMBL/GenBank/DDBJ whole genome shotgun (WGS) entry which is preliminary data.</text>
</comment>
<dbReference type="PANTHER" id="PTHR42920:SF5">
    <property type="entry name" value="EAMA DOMAIN-CONTAINING PROTEIN"/>
    <property type="match status" value="1"/>
</dbReference>
<dbReference type="PANTHER" id="PTHR42920">
    <property type="entry name" value="OS03G0707200 PROTEIN-RELATED"/>
    <property type="match status" value="1"/>
</dbReference>
<evidence type="ECO:0000256" key="4">
    <source>
        <dbReference type="ARBA" id="ARBA00022692"/>
    </source>
</evidence>
<evidence type="ECO:0000256" key="3">
    <source>
        <dbReference type="ARBA" id="ARBA00022475"/>
    </source>
</evidence>
<keyword evidence="10" id="KW-1185">Reference proteome</keyword>
<dbReference type="Gene3D" id="1.10.3730.20">
    <property type="match status" value="1"/>
</dbReference>
<feature type="transmembrane region" description="Helical" evidence="7">
    <location>
        <begin position="241"/>
        <end position="261"/>
    </location>
</feature>
<dbReference type="PROSITE" id="PS51257">
    <property type="entry name" value="PROKAR_LIPOPROTEIN"/>
    <property type="match status" value="1"/>
</dbReference>
<evidence type="ECO:0000256" key="1">
    <source>
        <dbReference type="ARBA" id="ARBA00004651"/>
    </source>
</evidence>
<feature type="transmembrane region" description="Helical" evidence="7">
    <location>
        <begin position="123"/>
        <end position="141"/>
    </location>
</feature>
<organism evidence="9 10">
    <name type="scientific">Lederbergia graminis</name>
    <dbReference type="NCBI Taxonomy" id="735518"/>
    <lineage>
        <taxon>Bacteria</taxon>
        <taxon>Bacillati</taxon>
        <taxon>Bacillota</taxon>
        <taxon>Bacilli</taxon>
        <taxon>Bacillales</taxon>
        <taxon>Bacillaceae</taxon>
        <taxon>Lederbergia</taxon>
    </lineage>
</organism>
<feature type="transmembrane region" description="Helical" evidence="7">
    <location>
        <begin position="39"/>
        <end position="55"/>
    </location>
</feature>
<evidence type="ECO:0000313" key="10">
    <source>
        <dbReference type="Proteomes" id="UP001596147"/>
    </source>
</evidence>
<evidence type="ECO:0000313" key="9">
    <source>
        <dbReference type="EMBL" id="MFC5464086.1"/>
    </source>
</evidence>
<evidence type="ECO:0000259" key="8">
    <source>
        <dbReference type="Pfam" id="PF00892"/>
    </source>
</evidence>
<sequence>MKTWHYALIVFLGGCCYGLLSTFVKLAYATGYSVTEVTGSQYILGALLIWLLFLFTKKQKLRFNKAWKLMLFGIPFGMTGIFYYQALQTLDASLAIIFLFQFVWIGTLIEWLFYKKKPTATKLLAIGVLIIGSILAAGLLSTGDTTLTMEGTIWGILSAITFTSSIFISGAVGKDIQPILKSALLSTGALIVVLIVYPPIFLFDIHVLMGVAPYGFLLGLLGVALPPLLFSIGMPKIGPGLGTILSASELPVAVIMSALILNEFVSYSQWFGVVIILCGIMIGNVKLKRKTNTIPMQYN</sequence>
<keyword evidence="4 7" id="KW-0812">Transmembrane</keyword>
<keyword evidence="5 7" id="KW-1133">Transmembrane helix</keyword>
<feature type="transmembrane region" description="Helical" evidence="7">
    <location>
        <begin position="184"/>
        <end position="205"/>
    </location>
</feature>
<dbReference type="InterPro" id="IPR000620">
    <property type="entry name" value="EamA_dom"/>
</dbReference>
<evidence type="ECO:0000256" key="7">
    <source>
        <dbReference type="SAM" id="Phobius"/>
    </source>
</evidence>
<gene>
    <name evidence="9" type="ORF">ACFPM4_04865</name>
</gene>
<evidence type="ECO:0000256" key="5">
    <source>
        <dbReference type="ARBA" id="ARBA00022989"/>
    </source>
</evidence>
<proteinExistence type="inferred from homology"/>
<dbReference type="EMBL" id="JBHSMC010000003">
    <property type="protein sequence ID" value="MFC5464086.1"/>
    <property type="molecule type" value="Genomic_DNA"/>
</dbReference>
<name>A0ABW0LHT0_9BACI</name>
<dbReference type="InterPro" id="IPR037185">
    <property type="entry name" value="EmrE-like"/>
</dbReference>
<feature type="domain" description="EamA" evidence="8">
    <location>
        <begin position="7"/>
        <end position="136"/>
    </location>
</feature>
<comment type="subcellular location">
    <subcellularLocation>
        <location evidence="1">Cell membrane</location>
        <topology evidence="1">Multi-pass membrane protein</topology>
    </subcellularLocation>
</comment>
<dbReference type="SUPFAM" id="SSF103481">
    <property type="entry name" value="Multidrug resistance efflux transporter EmrE"/>
    <property type="match status" value="2"/>
</dbReference>
<feature type="transmembrane region" description="Helical" evidence="7">
    <location>
        <begin position="92"/>
        <end position="114"/>
    </location>
</feature>
<dbReference type="InterPro" id="IPR051258">
    <property type="entry name" value="Diverse_Substrate_Transporter"/>
</dbReference>
<feature type="domain" description="EamA" evidence="8">
    <location>
        <begin position="151"/>
        <end position="282"/>
    </location>
</feature>
<dbReference type="Proteomes" id="UP001596147">
    <property type="component" value="Unassembled WGS sequence"/>
</dbReference>
<accession>A0ABW0LHT0</accession>
<feature type="transmembrane region" description="Helical" evidence="7">
    <location>
        <begin position="67"/>
        <end position="86"/>
    </location>
</feature>
<evidence type="ECO:0000256" key="6">
    <source>
        <dbReference type="ARBA" id="ARBA00023136"/>
    </source>
</evidence>
<evidence type="ECO:0000256" key="2">
    <source>
        <dbReference type="ARBA" id="ARBA00007362"/>
    </source>
</evidence>
<keyword evidence="3" id="KW-1003">Cell membrane</keyword>
<comment type="similarity">
    <text evidence="2">Belongs to the EamA transporter family.</text>
</comment>
<feature type="transmembrane region" description="Helical" evidence="7">
    <location>
        <begin position="267"/>
        <end position="287"/>
    </location>
</feature>
<dbReference type="RefSeq" id="WP_382348393.1">
    <property type="nucleotide sequence ID" value="NZ_JBHSMC010000003.1"/>
</dbReference>
<keyword evidence="6 7" id="KW-0472">Membrane</keyword>
<feature type="transmembrane region" description="Helical" evidence="7">
    <location>
        <begin position="153"/>
        <end position="172"/>
    </location>
</feature>
<protein>
    <submittedName>
        <fullName evidence="9">DMT family transporter</fullName>
    </submittedName>
</protein>
<dbReference type="Pfam" id="PF00892">
    <property type="entry name" value="EamA"/>
    <property type="match status" value="2"/>
</dbReference>
<feature type="transmembrane region" description="Helical" evidence="7">
    <location>
        <begin position="211"/>
        <end position="229"/>
    </location>
</feature>